<dbReference type="Proteomes" id="UP000588806">
    <property type="component" value="Unassembled WGS sequence"/>
</dbReference>
<protein>
    <submittedName>
        <fullName evidence="1">SapC family protein</fullName>
    </submittedName>
</protein>
<gene>
    <name evidence="1" type="ORF">HLB35_14575</name>
</gene>
<organism evidence="1 2">
    <name type="scientific">Vreelandella azerica</name>
    <dbReference type="NCBI Taxonomy" id="2732867"/>
    <lineage>
        <taxon>Bacteria</taxon>
        <taxon>Pseudomonadati</taxon>
        <taxon>Pseudomonadota</taxon>
        <taxon>Gammaproteobacteria</taxon>
        <taxon>Oceanospirillales</taxon>
        <taxon>Halomonadaceae</taxon>
        <taxon>Vreelandella</taxon>
    </lineage>
</organism>
<comment type="caution">
    <text evidence="1">The sequence shown here is derived from an EMBL/GenBank/DDBJ whole genome shotgun (WGS) entry which is preliminary data.</text>
</comment>
<dbReference type="InterPro" id="IPR010836">
    <property type="entry name" value="SapC"/>
</dbReference>
<reference evidence="1 2" key="2">
    <citation type="submission" date="2020-06" db="EMBL/GenBank/DDBJ databases">
        <title>Halomonas songnenensis sp. nov., a moderately halophilic bacterium isolated from saline and alkaline soils.</title>
        <authorList>
            <person name="Jiang J."/>
            <person name="Pan Y."/>
        </authorList>
    </citation>
    <scope>NUCLEOTIDE SEQUENCE [LARGE SCALE GENOMIC DNA]</scope>
    <source>
        <strain evidence="1 2">TBZ9</strain>
    </source>
</reference>
<proteinExistence type="predicted"/>
<dbReference type="AlphaFoldDB" id="A0A7Y3U063"/>
<dbReference type="Pfam" id="PF07277">
    <property type="entry name" value="SapC"/>
    <property type="match status" value="1"/>
</dbReference>
<name>A0A7Y3U063_9GAMM</name>
<evidence type="ECO:0000313" key="2">
    <source>
        <dbReference type="Proteomes" id="UP000588806"/>
    </source>
</evidence>
<accession>A0A7Y3U063</accession>
<keyword evidence="2" id="KW-1185">Reference proteome</keyword>
<sequence length="285" mass="32376">MLSDASLVPLSWSAHGGLMWQRFTSYDFAAEVHWVPLAEQELAQAALAFPIAFRFEEGTWSVVALLGLVPGRNVWVDGNDGRWCQRYVPAALRSQPFGVHREDPDTLCVDESSEWLVQSYEGEPLFDDERGLASFVQKTHEFLKAWANGSEKLSQLASVLDDYGVLTSWESPVLKELPELYHIDEARWNALDDEAAARVRRQGALPLIYARTCWPEPTSPFFRRVTSSRVNLPCLFPPRPHVSSVSKPFWKAGAMRWPKNPHLMNGHFQAAKCTICRSDDFNRKE</sequence>
<reference evidence="1 2" key="1">
    <citation type="submission" date="2020-05" db="EMBL/GenBank/DDBJ databases">
        <authorList>
            <person name="Ruan W."/>
            <person name="Jeon C.O."/>
            <person name="Chun B.H."/>
        </authorList>
    </citation>
    <scope>NUCLEOTIDE SEQUENCE [LARGE SCALE GENOMIC DNA]</scope>
    <source>
        <strain evidence="1 2">TBZ9</strain>
    </source>
</reference>
<dbReference type="EMBL" id="JABFHI010000007">
    <property type="protein sequence ID" value="NOG32677.1"/>
    <property type="molecule type" value="Genomic_DNA"/>
</dbReference>
<evidence type="ECO:0000313" key="1">
    <source>
        <dbReference type="EMBL" id="NOG32677.1"/>
    </source>
</evidence>
<dbReference type="RefSeq" id="WP_171703138.1">
    <property type="nucleotide sequence ID" value="NZ_JABFHI010000007.1"/>
</dbReference>